<dbReference type="Proteomes" id="UP000027100">
    <property type="component" value="Unassembled WGS sequence"/>
</dbReference>
<dbReference type="EMBL" id="ARYM01000037">
    <property type="protein sequence ID" value="KCZ96700.1"/>
    <property type="molecule type" value="Genomic_DNA"/>
</dbReference>
<feature type="compositionally biased region" description="Basic and acidic residues" evidence="1">
    <location>
        <begin position="445"/>
        <end position="460"/>
    </location>
</feature>
<sequence length="589" mass="63912">MWFLLIQIFFFMCVSAALGAALAWWYLRRRFIDVTETHAELTRQVETAIADGRALKREDVDASLATALAAYQPPQPDFEPLQSRLLLLEQQLAAPDPALGSMKDRIGTIEQAVSTISASIASLRSIHLDAISQGIRDVAQRVDGIQMPDVDSVNARVTSLAEAVASNRPDLAPLQDRLGALEAAIANFRIPEVDLGPVHSGLARLDLSLSELQPPEVDLRPIETRLSKLEELLDTLDTKDNFTALAGDVAVLAAELSAVSGEVVNVAADVSRMSGDVTKVSGDVVKVAGEVGSVGQAIARIELPEMPDLDPLHSRLAALDASLSDRFALVQERIAANTPLNDALIGTLAAIESDLEVVASRRGPDLEPLFVQLASLDTSIGTIRNELRGQNRLEPIERRLLAIQEAVHNPPPGEVSREDLTALEDRLTSIEYGITALHHMLRGRGDSARSDAADSHRPRVETAATEARPTPRTTRSLPTAEMQALTSRRAEAIAKARKPDDQANLLTHAAFGEGDDLAQIIGVGPILTELLHEVGVFYFWQIAEWTDDDVAYVDEKLLHFKGRIERDDWVGQAKELAEMPGSAPRPEAS</sequence>
<feature type="region of interest" description="Disordered" evidence="1">
    <location>
        <begin position="445"/>
        <end position="480"/>
    </location>
</feature>
<gene>
    <name evidence="2" type="ORF">HPO_18630</name>
</gene>
<dbReference type="RefSeq" id="WP_051612824.1">
    <property type="nucleotide sequence ID" value="NZ_ARYM01000037.1"/>
</dbReference>
<dbReference type="AlphaFoldDB" id="A0A062VBK6"/>
<accession>A0A062VBK6</accession>
<name>A0A062VBK6_9PROT</name>
<evidence type="ECO:0000313" key="3">
    <source>
        <dbReference type="Proteomes" id="UP000027100"/>
    </source>
</evidence>
<proteinExistence type="predicted"/>
<dbReference type="PATRIC" id="fig|1280954.3.peg.3747"/>
<comment type="caution">
    <text evidence="2">The sequence shown here is derived from an EMBL/GenBank/DDBJ whole genome shotgun (WGS) entry which is preliminary data.</text>
</comment>
<dbReference type="eggNOG" id="COG3743">
    <property type="taxonomic scope" value="Bacteria"/>
</dbReference>
<feature type="compositionally biased region" description="Low complexity" evidence="1">
    <location>
        <begin position="461"/>
        <end position="479"/>
    </location>
</feature>
<protein>
    <recommendedName>
        <fullName evidence="4">NADH dehydrogenase subunit E</fullName>
    </recommendedName>
</protein>
<evidence type="ECO:0008006" key="4">
    <source>
        <dbReference type="Google" id="ProtNLM"/>
    </source>
</evidence>
<dbReference type="STRING" id="1280954.HPO_18630"/>
<organism evidence="2 3">
    <name type="scientific">Hyphomonas polymorpha PS728</name>
    <dbReference type="NCBI Taxonomy" id="1280954"/>
    <lineage>
        <taxon>Bacteria</taxon>
        <taxon>Pseudomonadati</taxon>
        <taxon>Pseudomonadota</taxon>
        <taxon>Alphaproteobacteria</taxon>
        <taxon>Hyphomonadales</taxon>
        <taxon>Hyphomonadaceae</taxon>
        <taxon>Hyphomonas</taxon>
    </lineage>
</organism>
<evidence type="ECO:0000313" key="2">
    <source>
        <dbReference type="EMBL" id="KCZ96700.1"/>
    </source>
</evidence>
<dbReference type="OrthoDB" id="9807941at2"/>
<reference evidence="2 3" key="1">
    <citation type="journal article" date="2014" name="Antonie Van Leeuwenhoek">
        <title>Hyphomonas beringensis sp. nov. and Hyphomonas chukchiensis sp. nov., isolated from surface seawater of the Bering Sea and Chukchi Sea.</title>
        <authorList>
            <person name="Li C."/>
            <person name="Lai Q."/>
            <person name="Li G."/>
            <person name="Dong C."/>
            <person name="Wang J."/>
            <person name="Liao Y."/>
            <person name="Shao Z."/>
        </authorList>
    </citation>
    <scope>NUCLEOTIDE SEQUENCE [LARGE SCALE GENOMIC DNA]</scope>
    <source>
        <strain evidence="2 3">PS728</strain>
    </source>
</reference>
<keyword evidence="3" id="KW-1185">Reference proteome</keyword>
<evidence type="ECO:0000256" key="1">
    <source>
        <dbReference type="SAM" id="MobiDB-lite"/>
    </source>
</evidence>